<name>A0A6M3TCP2_9CAUD</name>
<gene>
    <name evidence="1" type="ORF">PssvBMR5_gp22</name>
</gene>
<keyword evidence="1" id="KW-0436">Ligase</keyword>
<dbReference type="EMBL" id="MT104468">
    <property type="protein sequence ID" value="QJD54790.1"/>
    <property type="molecule type" value="Genomic_DNA"/>
</dbReference>
<dbReference type="Proteomes" id="UP000501738">
    <property type="component" value="Segment"/>
</dbReference>
<protein>
    <submittedName>
        <fullName evidence="1">Putative DNA ligase</fullName>
    </submittedName>
</protein>
<accession>A0A6M3TCP2</accession>
<organism evidence="1 2">
    <name type="scientific">Pseudomonas phage MR5</name>
    <dbReference type="NCBI Taxonomy" id="2711172"/>
    <lineage>
        <taxon>Viruses</taxon>
        <taxon>Duplodnaviria</taxon>
        <taxon>Heunggongvirae</taxon>
        <taxon>Uroviricota</taxon>
        <taxon>Caudoviricetes</taxon>
        <taxon>Autographivirales</taxon>
        <taxon>Autoscriptoviridae</taxon>
        <taxon>Krylovirinae</taxon>
        <taxon>Mojovirus</taxon>
        <taxon>Mojovirus MR5</taxon>
    </lineage>
</organism>
<proteinExistence type="predicted"/>
<evidence type="ECO:0000313" key="2">
    <source>
        <dbReference type="Proteomes" id="UP000501738"/>
    </source>
</evidence>
<evidence type="ECO:0000313" key="1">
    <source>
        <dbReference type="EMBL" id="QJD54790.1"/>
    </source>
</evidence>
<dbReference type="GO" id="GO:0016874">
    <property type="term" value="F:ligase activity"/>
    <property type="evidence" value="ECO:0007669"/>
    <property type="project" value="UniProtKB-KW"/>
</dbReference>
<sequence length="79" mass="8959">MRRLLRLYRNRVTNRLAVSSGTWANAFNGCTTSAHSFGLLVNWRALWIGAHYSPAHKRLCVNLLPGVTLWWTRPGGQLP</sequence>
<keyword evidence="2" id="KW-1185">Reference proteome</keyword>
<reference evidence="1 2" key="1">
    <citation type="journal article" date="2020" name="Microb. Biotechnol.">
        <title>Phage biocontrol to combat Pseudomonas syringae pathogens causing disease in cherry.</title>
        <authorList>
            <person name="Rabiey M."/>
            <person name="Roy S.R."/>
            <person name="Holtappels D."/>
            <person name="Franceschetti L."/>
            <person name="Quilty B.J."/>
            <person name="Creeth R."/>
            <person name="Sundin G.W."/>
            <person name="Wagemans J."/>
            <person name="Lavigne R."/>
            <person name="Jackson R.W."/>
        </authorList>
    </citation>
    <scope>NUCLEOTIDE SEQUENCE [LARGE SCALE GENOMIC DNA]</scope>
</reference>